<evidence type="ECO:0000313" key="3">
    <source>
        <dbReference type="Proteomes" id="UP000593576"/>
    </source>
</evidence>
<name>A0A7J9KRN2_GOSSC</name>
<dbReference type="Proteomes" id="UP000593576">
    <property type="component" value="Unassembled WGS sequence"/>
</dbReference>
<reference evidence="2 3" key="1">
    <citation type="journal article" date="2019" name="Genome Biol. Evol.">
        <title>Insights into the evolution of the New World diploid cottons (Gossypium, subgenus Houzingenia) based on genome sequencing.</title>
        <authorList>
            <person name="Grover C.E."/>
            <person name="Arick M.A. 2nd"/>
            <person name="Thrash A."/>
            <person name="Conover J.L."/>
            <person name="Sanders W.S."/>
            <person name="Peterson D.G."/>
            <person name="Frelichowski J.E."/>
            <person name="Scheffler J.A."/>
            <person name="Scheffler B.E."/>
            <person name="Wendel J.F."/>
        </authorList>
    </citation>
    <scope>NUCLEOTIDE SEQUENCE [LARGE SCALE GENOMIC DNA]</scope>
    <source>
        <strain evidence="2">1</strain>
        <tissue evidence="2">Leaf</tissue>
    </source>
</reference>
<feature type="domain" description="Ycf2 N-terminal" evidence="1">
    <location>
        <begin position="1"/>
        <end position="32"/>
    </location>
</feature>
<proteinExistence type="predicted"/>
<sequence length="32" mass="3871">MADLFTLLITEPDLMYYMRFVFSINSYGFDQK</sequence>
<dbReference type="EMBL" id="JABFAF010000002">
    <property type="protein sequence ID" value="MBA0849185.1"/>
    <property type="molecule type" value="Genomic_DNA"/>
</dbReference>
<dbReference type="InterPro" id="IPR056777">
    <property type="entry name" value="Ycf2_N"/>
</dbReference>
<dbReference type="AlphaFoldDB" id="A0A7J9KRN2"/>
<dbReference type="Pfam" id="PF05695">
    <property type="entry name" value="Ycf2"/>
    <property type="match status" value="1"/>
</dbReference>
<organism evidence="2 3">
    <name type="scientific">Gossypium schwendimanii</name>
    <name type="common">Cotton</name>
    <dbReference type="NCBI Taxonomy" id="34291"/>
    <lineage>
        <taxon>Eukaryota</taxon>
        <taxon>Viridiplantae</taxon>
        <taxon>Streptophyta</taxon>
        <taxon>Embryophyta</taxon>
        <taxon>Tracheophyta</taxon>
        <taxon>Spermatophyta</taxon>
        <taxon>Magnoliopsida</taxon>
        <taxon>eudicotyledons</taxon>
        <taxon>Gunneridae</taxon>
        <taxon>Pentapetalae</taxon>
        <taxon>rosids</taxon>
        <taxon>malvids</taxon>
        <taxon>Malvales</taxon>
        <taxon>Malvaceae</taxon>
        <taxon>Malvoideae</taxon>
        <taxon>Gossypium</taxon>
    </lineage>
</organism>
<gene>
    <name evidence="2" type="ORF">Goshw_012577</name>
</gene>
<accession>A0A7J9KRN2</accession>
<keyword evidence="3" id="KW-1185">Reference proteome</keyword>
<comment type="caution">
    <text evidence="2">The sequence shown here is derived from an EMBL/GenBank/DDBJ whole genome shotgun (WGS) entry which is preliminary data.</text>
</comment>
<evidence type="ECO:0000259" key="1">
    <source>
        <dbReference type="Pfam" id="PF05695"/>
    </source>
</evidence>
<evidence type="ECO:0000313" key="2">
    <source>
        <dbReference type="EMBL" id="MBA0849185.1"/>
    </source>
</evidence>
<protein>
    <recommendedName>
        <fullName evidence="1">Ycf2 N-terminal domain-containing protein</fullName>
    </recommendedName>
</protein>
<dbReference type="OrthoDB" id="1852053at2759"/>